<organism evidence="2">
    <name type="scientific">Mycobacterium sp. (strain MCS)</name>
    <dbReference type="NCBI Taxonomy" id="164756"/>
    <lineage>
        <taxon>Bacteria</taxon>
        <taxon>Bacillati</taxon>
        <taxon>Actinomycetota</taxon>
        <taxon>Actinomycetes</taxon>
        <taxon>Mycobacteriales</taxon>
        <taxon>Mycobacteriaceae</taxon>
        <taxon>Mycobacterium</taxon>
    </lineage>
</organism>
<name>A0A5Q5BNI1_MYCSS</name>
<dbReference type="KEGG" id="mmc:Mmcs_3800"/>
<dbReference type="EMBL" id="CP000384">
    <property type="protein sequence ID" value="ABG09906.1"/>
    <property type="molecule type" value="Genomic_DNA"/>
</dbReference>
<feature type="compositionally biased region" description="Basic and acidic residues" evidence="1">
    <location>
        <begin position="112"/>
        <end position="122"/>
    </location>
</feature>
<feature type="region of interest" description="Disordered" evidence="1">
    <location>
        <begin position="108"/>
        <end position="135"/>
    </location>
</feature>
<dbReference type="AlphaFoldDB" id="A0A5Q5BNI1"/>
<sequence>MDKKQATVYDKEIRRLVGKIQDDLDTLAHLINQMLEGQAHLALGFKTPQAYLQDVFRIDGVSRVIEQRRPVVAMLTQKGLSQRAIADIVGVSVGTVVNDQAASGAQKLSTSSEDRVIGRDGKSYPATKPKPEPEVSDDEIIDYQAAQDDFNRLTSSMFAAKRKAQDALSLALHLRGFNEDEKRSIVADVADEVIDVFNAIKDAAKGRSMDAELRKLLDQG</sequence>
<evidence type="ECO:0000313" key="2">
    <source>
        <dbReference type="EMBL" id="ABG09906.1"/>
    </source>
</evidence>
<gene>
    <name evidence="2" type="ordered locus">Mmcs_3800</name>
</gene>
<proteinExistence type="predicted"/>
<protein>
    <submittedName>
        <fullName evidence="2">Uncharacterized protein</fullName>
    </submittedName>
</protein>
<accession>A0A5Q5BNI1</accession>
<evidence type="ECO:0000256" key="1">
    <source>
        <dbReference type="SAM" id="MobiDB-lite"/>
    </source>
</evidence>
<reference evidence="2" key="1">
    <citation type="submission" date="2006-06" db="EMBL/GenBank/DDBJ databases">
        <title>Complete sequence of chromosome of Mycobacterium sp. MCS.</title>
        <authorList>
            <consortium name="US DOE Joint Genome Institute"/>
            <person name="Copeland A."/>
            <person name="Lucas S."/>
            <person name="Lapidus A."/>
            <person name="Barry K."/>
            <person name="Detter J.C."/>
            <person name="Glavina del Rio T."/>
            <person name="Hammon N."/>
            <person name="Israni S."/>
            <person name="Dalin E."/>
            <person name="Tice H."/>
            <person name="Pitluck S."/>
            <person name="Martinez M."/>
            <person name="Schmutz J."/>
            <person name="Larimer F."/>
            <person name="Land M."/>
            <person name="Hauser L."/>
            <person name="Kyrpides N."/>
            <person name="Kim E."/>
            <person name="Miller C.D."/>
            <person name="Hughes J.E."/>
            <person name="Anderson A.J."/>
            <person name="Sims R.C."/>
            <person name="Richardson P."/>
        </authorList>
    </citation>
    <scope>NUCLEOTIDE SEQUENCE [LARGE SCALE GENOMIC DNA]</scope>
    <source>
        <strain evidence="2">MCS</strain>
    </source>
</reference>